<gene>
    <name evidence="3" type="ORF">BAUCODRAFT_29290</name>
</gene>
<dbReference type="Proteomes" id="UP000011761">
    <property type="component" value="Unassembled WGS sequence"/>
</dbReference>
<keyword evidence="1" id="KW-0472">Membrane</keyword>
<dbReference type="AlphaFoldDB" id="M2N9N3"/>
<protein>
    <recommendedName>
        <fullName evidence="5">Secreted protein</fullName>
    </recommendedName>
</protein>
<keyword evidence="1" id="KW-1133">Transmembrane helix</keyword>
<keyword evidence="4" id="KW-1185">Reference proteome</keyword>
<evidence type="ECO:0000313" key="3">
    <source>
        <dbReference type="EMBL" id="EMD00909.1"/>
    </source>
</evidence>
<evidence type="ECO:0000313" key="4">
    <source>
        <dbReference type="Proteomes" id="UP000011761"/>
    </source>
</evidence>
<keyword evidence="1" id="KW-0812">Transmembrane</keyword>
<feature type="signal peptide" evidence="2">
    <location>
        <begin position="1"/>
        <end position="22"/>
    </location>
</feature>
<name>M2N9N3_BAUPA</name>
<evidence type="ECO:0000256" key="2">
    <source>
        <dbReference type="SAM" id="SignalP"/>
    </source>
</evidence>
<feature type="transmembrane region" description="Helical" evidence="1">
    <location>
        <begin position="34"/>
        <end position="55"/>
    </location>
</feature>
<keyword evidence="2" id="KW-0732">Signal</keyword>
<feature type="chain" id="PRO_5004021550" description="Secreted protein" evidence="2">
    <location>
        <begin position="23"/>
        <end position="88"/>
    </location>
</feature>
<dbReference type="RefSeq" id="XP_007672093.1">
    <property type="nucleotide sequence ID" value="XM_007673903.1"/>
</dbReference>
<dbReference type="HOGENOM" id="CLU_2468685_0_0_1"/>
<organism evidence="3 4">
    <name type="scientific">Baudoinia panamericana (strain UAMH 10762)</name>
    <name type="common">Angels' share fungus</name>
    <name type="synonym">Baudoinia compniacensis (strain UAMH 10762)</name>
    <dbReference type="NCBI Taxonomy" id="717646"/>
    <lineage>
        <taxon>Eukaryota</taxon>
        <taxon>Fungi</taxon>
        <taxon>Dikarya</taxon>
        <taxon>Ascomycota</taxon>
        <taxon>Pezizomycotina</taxon>
        <taxon>Dothideomycetes</taxon>
        <taxon>Dothideomycetidae</taxon>
        <taxon>Mycosphaerellales</taxon>
        <taxon>Teratosphaeriaceae</taxon>
        <taxon>Baudoinia</taxon>
    </lineage>
</organism>
<accession>M2N9N3</accession>
<dbReference type="GeneID" id="19110899"/>
<dbReference type="KEGG" id="bcom:BAUCODRAFT_29290"/>
<evidence type="ECO:0000256" key="1">
    <source>
        <dbReference type="SAM" id="Phobius"/>
    </source>
</evidence>
<sequence length="88" mass="10483">MQCCRIMGLLLLLLLLLLHSRLYRDGCRQKRAWLAAGLTINFWMLRARCIWIMLLKRLRSRQHHLRAHLSLGTLRGEPQSHRPLRPPH</sequence>
<proteinExistence type="predicted"/>
<reference evidence="3 4" key="1">
    <citation type="journal article" date="2012" name="PLoS Pathog.">
        <title>Diverse lifestyles and strategies of plant pathogenesis encoded in the genomes of eighteen Dothideomycetes fungi.</title>
        <authorList>
            <person name="Ohm R.A."/>
            <person name="Feau N."/>
            <person name="Henrissat B."/>
            <person name="Schoch C.L."/>
            <person name="Horwitz B.A."/>
            <person name="Barry K.W."/>
            <person name="Condon B.J."/>
            <person name="Copeland A.C."/>
            <person name="Dhillon B."/>
            <person name="Glaser F."/>
            <person name="Hesse C.N."/>
            <person name="Kosti I."/>
            <person name="LaButti K."/>
            <person name="Lindquist E.A."/>
            <person name="Lucas S."/>
            <person name="Salamov A.A."/>
            <person name="Bradshaw R.E."/>
            <person name="Ciuffetti L."/>
            <person name="Hamelin R.C."/>
            <person name="Kema G.H.J."/>
            <person name="Lawrence C."/>
            <person name="Scott J.A."/>
            <person name="Spatafora J.W."/>
            <person name="Turgeon B.G."/>
            <person name="de Wit P.J.G.M."/>
            <person name="Zhong S."/>
            <person name="Goodwin S.B."/>
            <person name="Grigoriev I.V."/>
        </authorList>
    </citation>
    <scope>NUCLEOTIDE SEQUENCE [LARGE SCALE GENOMIC DNA]</scope>
    <source>
        <strain evidence="3 4">UAMH 10762</strain>
    </source>
</reference>
<evidence type="ECO:0008006" key="5">
    <source>
        <dbReference type="Google" id="ProtNLM"/>
    </source>
</evidence>
<dbReference type="EMBL" id="KB445550">
    <property type="protein sequence ID" value="EMD00909.1"/>
    <property type="molecule type" value="Genomic_DNA"/>
</dbReference>